<keyword evidence="4" id="KW-0614">Plasmid</keyword>
<dbReference type="PANTHER" id="PTHR44196">
    <property type="entry name" value="DEHYDROGENASE/REDUCTASE SDR FAMILY MEMBER 7B"/>
    <property type="match status" value="1"/>
</dbReference>
<reference evidence="4 5" key="1">
    <citation type="journal article" date="2019" name="Nat. Commun.">
        <title>A new type of DNA phosphorothioation-based antiviral system in archaea.</title>
        <authorList>
            <person name="Xiong L."/>
            <person name="Liu S."/>
            <person name="Chen S."/>
            <person name="Xiao Y."/>
            <person name="Zhu B."/>
            <person name="Gao Y."/>
            <person name="Zhang Y."/>
            <person name="Chen B."/>
            <person name="Luo J."/>
            <person name="Deng Z."/>
            <person name="Chen X."/>
            <person name="Wang L."/>
            <person name="Chen S."/>
        </authorList>
    </citation>
    <scope>NUCLEOTIDE SEQUENCE [LARGE SCALE GENOMIC DNA]</scope>
    <source>
        <strain evidence="4 5">JCM 10635</strain>
        <plasmid evidence="4 5">unnamed4</plasmid>
    </source>
</reference>
<dbReference type="Gene3D" id="3.40.50.720">
    <property type="entry name" value="NAD(P)-binding Rossmann-like Domain"/>
    <property type="match status" value="1"/>
</dbReference>
<accession>A0A4D6HSR2</accession>
<organism evidence="4 5">
    <name type="scientific">Natronorubrum bangense</name>
    <dbReference type="NCBI Taxonomy" id="61858"/>
    <lineage>
        <taxon>Archaea</taxon>
        <taxon>Methanobacteriati</taxon>
        <taxon>Methanobacteriota</taxon>
        <taxon>Stenosarchaea group</taxon>
        <taxon>Halobacteria</taxon>
        <taxon>Halobacteriales</taxon>
        <taxon>Natrialbaceae</taxon>
        <taxon>Natronorubrum</taxon>
    </lineage>
</organism>
<evidence type="ECO:0000313" key="4">
    <source>
        <dbReference type="EMBL" id="QCC57024.1"/>
    </source>
</evidence>
<geneLocation type="plasmid" evidence="4 5">
    <name>unnamed4</name>
</geneLocation>
<dbReference type="Proteomes" id="UP000296822">
    <property type="component" value="Plasmid unnamed4"/>
</dbReference>
<dbReference type="PANTHER" id="PTHR44196:SF2">
    <property type="entry name" value="SHORT-CHAIN DEHYDROGENASE-RELATED"/>
    <property type="match status" value="1"/>
</dbReference>
<comment type="similarity">
    <text evidence="1 3">Belongs to the short-chain dehydrogenases/reductases (SDR) family.</text>
</comment>
<dbReference type="InterPro" id="IPR002347">
    <property type="entry name" value="SDR_fam"/>
</dbReference>
<proteinExistence type="inferred from homology"/>
<dbReference type="InterPro" id="IPR020904">
    <property type="entry name" value="Sc_DH/Rdtase_CS"/>
</dbReference>
<dbReference type="PROSITE" id="PS00061">
    <property type="entry name" value="ADH_SHORT"/>
    <property type="match status" value="1"/>
</dbReference>
<protein>
    <submittedName>
        <fullName evidence="4">SDR family oxidoreductase</fullName>
    </submittedName>
</protein>
<evidence type="ECO:0000256" key="3">
    <source>
        <dbReference type="RuleBase" id="RU000363"/>
    </source>
</evidence>
<dbReference type="PRINTS" id="PR00081">
    <property type="entry name" value="GDHRDH"/>
</dbReference>
<dbReference type="PIRSF" id="PIRSF000126">
    <property type="entry name" value="11-beta-HSD1"/>
    <property type="match status" value="1"/>
</dbReference>
<dbReference type="GeneID" id="39853784"/>
<gene>
    <name evidence="4" type="ORF">DV706_21105</name>
</gene>
<name>A0A4D6HSR2_9EURY</name>
<dbReference type="AlphaFoldDB" id="A0A4D6HSR2"/>
<dbReference type="GO" id="GO:0016020">
    <property type="term" value="C:membrane"/>
    <property type="evidence" value="ECO:0007669"/>
    <property type="project" value="TreeGrafter"/>
</dbReference>
<evidence type="ECO:0000256" key="1">
    <source>
        <dbReference type="ARBA" id="ARBA00006484"/>
    </source>
</evidence>
<evidence type="ECO:0000313" key="5">
    <source>
        <dbReference type="Proteomes" id="UP000296822"/>
    </source>
</evidence>
<dbReference type="GO" id="GO:0016491">
    <property type="term" value="F:oxidoreductase activity"/>
    <property type="evidence" value="ECO:0007669"/>
    <property type="project" value="UniProtKB-KW"/>
</dbReference>
<dbReference type="EMBL" id="CP031309">
    <property type="protein sequence ID" value="QCC57024.1"/>
    <property type="molecule type" value="Genomic_DNA"/>
</dbReference>
<dbReference type="Pfam" id="PF00106">
    <property type="entry name" value="adh_short"/>
    <property type="match status" value="1"/>
</dbReference>
<sequence>MNDRSAGSSRPERLGVALVTGAASGIGRELSRQFARNGHDVIAVDLDEAGLAALERDLASEPGTVVATVALDLTDPDAPARIADRVAETGRVVDTLVNNAGVPVYGPFAETDWADERAMIRLNVEALTSLTDHFLEGMCERGRGRILNVASMAGVVPTPTAAVYGATKAYVRSFSLALAEELSEEGITVTALCPGETDTAFMQRGGMERSAVARGDLLEAELVAKAGYEGAMAGKQIVVPGRRDRLRYYLSRLLPRRLAAKITRRLWSGSQ</sequence>
<dbReference type="RefSeq" id="WP_006065853.1">
    <property type="nucleotide sequence ID" value="NZ_CP031309.1"/>
</dbReference>
<keyword evidence="2" id="KW-0560">Oxidoreductase</keyword>
<dbReference type="PRINTS" id="PR00080">
    <property type="entry name" value="SDRFAMILY"/>
</dbReference>
<evidence type="ECO:0000256" key="2">
    <source>
        <dbReference type="ARBA" id="ARBA00023002"/>
    </source>
</evidence>
<dbReference type="InterPro" id="IPR036291">
    <property type="entry name" value="NAD(P)-bd_dom_sf"/>
</dbReference>
<dbReference type="CDD" id="cd05233">
    <property type="entry name" value="SDR_c"/>
    <property type="match status" value="1"/>
</dbReference>
<dbReference type="SUPFAM" id="SSF51735">
    <property type="entry name" value="NAD(P)-binding Rossmann-fold domains"/>
    <property type="match status" value="1"/>
</dbReference>
<dbReference type="KEGG" id="nbg:DV706_21105"/>